<evidence type="ECO:0000256" key="1">
    <source>
        <dbReference type="SAM" id="MobiDB-lite"/>
    </source>
</evidence>
<feature type="chain" id="PRO_5016438655" evidence="2">
    <location>
        <begin position="24"/>
        <end position="705"/>
    </location>
</feature>
<dbReference type="Proteomes" id="UP000248918">
    <property type="component" value="Unassembled WGS sequence"/>
</dbReference>
<dbReference type="Gene3D" id="3.40.720.10">
    <property type="entry name" value="Alkaline Phosphatase, subunit A"/>
    <property type="match status" value="2"/>
</dbReference>
<dbReference type="InterPro" id="IPR013320">
    <property type="entry name" value="ConA-like_dom_sf"/>
</dbReference>
<organism evidence="3 4">
    <name type="scientific">Paraburkholderia bryophila</name>
    <dbReference type="NCBI Taxonomy" id="420952"/>
    <lineage>
        <taxon>Bacteria</taxon>
        <taxon>Pseudomonadati</taxon>
        <taxon>Pseudomonadota</taxon>
        <taxon>Betaproteobacteria</taxon>
        <taxon>Burkholderiales</taxon>
        <taxon>Burkholderiaceae</taxon>
        <taxon>Paraburkholderia</taxon>
    </lineage>
</organism>
<dbReference type="OrthoDB" id="1956004at2"/>
<feature type="signal peptide" evidence="2">
    <location>
        <begin position="1"/>
        <end position="23"/>
    </location>
</feature>
<dbReference type="GO" id="GO:0030246">
    <property type="term" value="F:carbohydrate binding"/>
    <property type="evidence" value="ECO:0007669"/>
    <property type="project" value="UniProtKB-KW"/>
</dbReference>
<dbReference type="InterPro" id="IPR002591">
    <property type="entry name" value="Phosphodiest/P_Trfase"/>
</dbReference>
<gene>
    <name evidence="3" type="ORF">BX591_102118</name>
</gene>
<dbReference type="EMBL" id="QLTK01000002">
    <property type="protein sequence ID" value="RAS37836.1"/>
    <property type="molecule type" value="Genomic_DNA"/>
</dbReference>
<evidence type="ECO:0000256" key="2">
    <source>
        <dbReference type="SAM" id="SignalP"/>
    </source>
</evidence>
<protein>
    <submittedName>
        <fullName evidence="3">Concanavalin A-like lectin/glucanase superfamily protein</fullName>
    </submittedName>
</protein>
<feature type="compositionally biased region" description="Low complexity" evidence="1">
    <location>
        <begin position="47"/>
        <end position="64"/>
    </location>
</feature>
<keyword evidence="3" id="KW-0430">Lectin</keyword>
<dbReference type="AlphaFoldDB" id="A0A329CSS6"/>
<dbReference type="Gene3D" id="2.60.120.200">
    <property type="match status" value="1"/>
</dbReference>
<dbReference type="Pfam" id="PF01663">
    <property type="entry name" value="Phosphodiest"/>
    <property type="match status" value="1"/>
</dbReference>
<accession>A0A329CSS6</accession>
<dbReference type="SUPFAM" id="SSF53649">
    <property type="entry name" value="Alkaline phosphatase-like"/>
    <property type="match status" value="1"/>
</dbReference>
<reference evidence="3 4" key="1">
    <citation type="submission" date="2018-06" db="EMBL/GenBank/DDBJ databases">
        <title>Genomic Encyclopedia of Type Strains, Phase III (KMG-III): the genomes of soil and plant-associated and newly described type strains.</title>
        <authorList>
            <person name="Whitman W."/>
        </authorList>
    </citation>
    <scope>NUCLEOTIDE SEQUENCE [LARGE SCALE GENOMIC DNA]</scope>
    <source>
        <strain evidence="3 4">LMG 23644</strain>
    </source>
</reference>
<feature type="compositionally biased region" description="Gly residues" evidence="1">
    <location>
        <begin position="34"/>
        <end position="46"/>
    </location>
</feature>
<evidence type="ECO:0000313" key="3">
    <source>
        <dbReference type="EMBL" id="RAS37836.1"/>
    </source>
</evidence>
<comment type="caution">
    <text evidence="3">The sequence shown here is derived from an EMBL/GenBank/DDBJ whole genome shotgun (WGS) entry which is preliminary data.</text>
</comment>
<sequence length="705" mass="71573">MRRHTVVQLACALALLGALGATASLSGCGGGGVSQAGGSGSGGTSGSGAANTQPGTPASTPAATGPAAKKMLLVELDGVTYNALSAGVAGGSLPNLARLTVAPAYSGGVNGTLSQQPNLDTPGWASILTGTWADRHQINSDAPNQASHSSTVFQLLKTAGFGTMGAAVDSSGLAALLTPDQNAGNLNTLVNCASVDACVTQNSVSMIDNGYSLVVAQYHSAQDAALNAGLSSTNYASTLTQLDSALGTLVAETAKRSNENWLVVVTSSHGLNAAGGTDGLPLPLESTSFIGLNQAPNARLGNTTAPSTMAALYTRASIADVTPTLLAYQSALPAAANYALDGGQLIGATPVSQLIGTTGSDNASLVLTWSAPATGAISVLRNGTLIASLPAGTATYTDNQLGLSATGVYPFNYTVVAGSAPLATITQVVYVQPPPPPPPPPPLATTLTTGLSSYYPFGALPPVDRLNASTMGPWAADADGGSLFADPFGGKGLQIDTHTVDSNGFDGYKLTQTNDVTTHAQFTIGFWFYTSCANLTGNGTPIFSNKNYYSGGNAGIAIGLFPGSSASCNIRFNLGDGSTRNDINSLNVSANRWTYLALAIDTAAKKINAYVFDPVLGEQKVLAQTLSVNIAKLPGLGVFGLNEDGTGHYYMNACNDTPPYTVGKCAATPPDVQAFSDLALWTRVVTETELQSVFGSGQPLSTLTH</sequence>
<evidence type="ECO:0000313" key="4">
    <source>
        <dbReference type="Proteomes" id="UP000248918"/>
    </source>
</evidence>
<dbReference type="SUPFAM" id="SSF49899">
    <property type="entry name" value="Concanavalin A-like lectins/glucanases"/>
    <property type="match status" value="1"/>
</dbReference>
<dbReference type="RefSeq" id="WP_111929464.1">
    <property type="nucleotide sequence ID" value="NZ_CADFFP010000001.1"/>
</dbReference>
<dbReference type="Pfam" id="PF13385">
    <property type="entry name" value="Laminin_G_3"/>
    <property type="match status" value="1"/>
</dbReference>
<dbReference type="PROSITE" id="PS51257">
    <property type="entry name" value="PROKAR_LIPOPROTEIN"/>
    <property type="match status" value="1"/>
</dbReference>
<proteinExistence type="predicted"/>
<name>A0A329CSS6_9BURK</name>
<keyword evidence="2" id="KW-0732">Signal</keyword>
<feature type="region of interest" description="Disordered" evidence="1">
    <location>
        <begin position="34"/>
        <end position="64"/>
    </location>
</feature>
<dbReference type="InterPro" id="IPR017850">
    <property type="entry name" value="Alkaline_phosphatase_core_sf"/>
</dbReference>